<comment type="similarity">
    <text evidence="1">Belongs to the HipA Ser/Thr kinase family.</text>
</comment>
<dbReference type="Pfam" id="PF13657">
    <property type="entry name" value="Couple_hipA"/>
    <property type="match status" value="1"/>
</dbReference>
<protein>
    <submittedName>
        <fullName evidence="6">Type II toxin-antitoxin system HipA family toxin</fullName>
    </submittedName>
</protein>
<evidence type="ECO:0000256" key="1">
    <source>
        <dbReference type="ARBA" id="ARBA00010164"/>
    </source>
</evidence>
<keyword evidence="3" id="KW-0418">Kinase</keyword>
<evidence type="ECO:0000256" key="2">
    <source>
        <dbReference type="ARBA" id="ARBA00022679"/>
    </source>
</evidence>
<organism evidence="6 7">
    <name type="scientific">Acidovorax facilis</name>
    <dbReference type="NCBI Taxonomy" id="12917"/>
    <lineage>
        <taxon>Bacteria</taxon>
        <taxon>Pseudomonadati</taxon>
        <taxon>Pseudomonadota</taxon>
        <taxon>Betaproteobacteria</taxon>
        <taxon>Burkholderiales</taxon>
        <taxon>Comamonadaceae</taxon>
        <taxon>Acidovorax</taxon>
    </lineage>
</organism>
<proteinExistence type="inferred from homology"/>
<feature type="domain" description="HipA-like C-terminal" evidence="4">
    <location>
        <begin position="176"/>
        <end position="394"/>
    </location>
</feature>
<dbReference type="PANTHER" id="PTHR37419:SF8">
    <property type="entry name" value="TOXIN YJJJ"/>
    <property type="match status" value="1"/>
</dbReference>
<evidence type="ECO:0000259" key="5">
    <source>
        <dbReference type="Pfam" id="PF13657"/>
    </source>
</evidence>
<sequence>MSQQHHAQQVTPRSYVPHDALYVWTLVNPAQPVLTGAVGLSQLVPNCATFSYATDWWQFALSEDLPLIAGQTFSAGHKDSAPGAIDDARPDRWGERIIRHIDRPARLSILEMLLFAGDDRFGALGISTSADHYIPRRIGPYPQLRDLEAMVRAVEDVQSQAPVTPEIQRLVQPGVTLGGARPKALLQTDSGPCVIKFSELDDTVDTPLIEHATMTLAALAGIHVASTGVLPIPSWRGRGPQRHALTIQRFDRVQMGALSLRVHCISAKTALAAAGLTESYGALATVLLRQAHPDRQKAQREELFRRMVFNILMDNTDDHERNHCLRLGFDGYYDLAPAFDVVPTLQNMGYQAMVVGQHGAQSTLDNALTDLSEFGLTRARAIGLIQEVAHAIEQWPLHFAQHGVCAADMEQLAASIDRDALKDQRKAFC</sequence>
<dbReference type="RefSeq" id="WP_055398566.1">
    <property type="nucleotide sequence ID" value="NZ_JAMXAX010000098.1"/>
</dbReference>
<evidence type="ECO:0000256" key="3">
    <source>
        <dbReference type="ARBA" id="ARBA00022777"/>
    </source>
</evidence>
<dbReference type="InterPro" id="IPR017508">
    <property type="entry name" value="HipA_N1"/>
</dbReference>
<comment type="caution">
    <text evidence="6">The sequence shown here is derived from an EMBL/GenBank/DDBJ whole genome shotgun (WGS) entry which is preliminary data.</text>
</comment>
<keyword evidence="2" id="KW-0808">Transferase</keyword>
<dbReference type="InterPro" id="IPR052028">
    <property type="entry name" value="HipA_Ser/Thr_kinase"/>
</dbReference>
<dbReference type="EMBL" id="JBHSAJ010000180">
    <property type="protein sequence ID" value="MFC3938440.1"/>
    <property type="molecule type" value="Genomic_DNA"/>
</dbReference>
<evidence type="ECO:0000259" key="4">
    <source>
        <dbReference type="Pfam" id="PF07804"/>
    </source>
</evidence>
<dbReference type="Pfam" id="PF07804">
    <property type="entry name" value="HipA_C"/>
    <property type="match status" value="1"/>
</dbReference>
<reference evidence="7" key="1">
    <citation type="journal article" date="2019" name="Int. J. Syst. Evol. Microbiol.">
        <title>The Global Catalogue of Microorganisms (GCM) 10K type strain sequencing project: providing services to taxonomists for standard genome sequencing and annotation.</title>
        <authorList>
            <consortium name="The Broad Institute Genomics Platform"/>
            <consortium name="The Broad Institute Genome Sequencing Center for Infectious Disease"/>
            <person name="Wu L."/>
            <person name="Ma J."/>
        </authorList>
    </citation>
    <scope>NUCLEOTIDE SEQUENCE [LARGE SCALE GENOMIC DNA]</scope>
    <source>
        <strain evidence="7">CCUG 2113</strain>
    </source>
</reference>
<dbReference type="InterPro" id="IPR012893">
    <property type="entry name" value="HipA-like_C"/>
</dbReference>
<dbReference type="PANTHER" id="PTHR37419">
    <property type="entry name" value="SERINE/THREONINE-PROTEIN KINASE TOXIN HIPA"/>
    <property type="match status" value="1"/>
</dbReference>
<evidence type="ECO:0000313" key="6">
    <source>
        <dbReference type="EMBL" id="MFC3938440.1"/>
    </source>
</evidence>
<accession>A0ABV8DKA8</accession>
<evidence type="ECO:0000313" key="7">
    <source>
        <dbReference type="Proteomes" id="UP001595693"/>
    </source>
</evidence>
<name>A0ABV8DKA8_9BURK</name>
<gene>
    <name evidence="6" type="ORF">ACFOW3_27850</name>
</gene>
<feature type="domain" description="HipA N-terminal subdomain 1" evidence="5">
    <location>
        <begin position="46"/>
        <end position="126"/>
    </location>
</feature>
<keyword evidence="7" id="KW-1185">Reference proteome</keyword>
<dbReference type="Proteomes" id="UP001595693">
    <property type="component" value="Unassembled WGS sequence"/>
</dbReference>